<reference evidence="1" key="1">
    <citation type="submission" date="2021-06" db="EMBL/GenBank/DDBJ databases">
        <authorList>
            <person name="Hodson N. C."/>
            <person name="Mongue J. A."/>
            <person name="Jaron S. K."/>
        </authorList>
    </citation>
    <scope>NUCLEOTIDE SEQUENCE</scope>
</reference>
<proteinExistence type="predicted"/>
<comment type="caution">
    <text evidence="1">The sequence shown here is derived from an EMBL/GenBank/DDBJ whole genome shotgun (WGS) entry which is preliminary data.</text>
</comment>
<organism evidence="1 2">
    <name type="scientific">Allacma fusca</name>
    <dbReference type="NCBI Taxonomy" id="39272"/>
    <lineage>
        <taxon>Eukaryota</taxon>
        <taxon>Metazoa</taxon>
        <taxon>Ecdysozoa</taxon>
        <taxon>Arthropoda</taxon>
        <taxon>Hexapoda</taxon>
        <taxon>Collembola</taxon>
        <taxon>Symphypleona</taxon>
        <taxon>Sminthuridae</taxon>
        <taxon>Allacma</taxon>
    </lineage>
</organism>
<keyword evidence="2" id="KW-1185">Reference proteome</keyword>
<name>A0A8J2JKX4_9HEXA</name>
<evidence type="ECO:0000313" key="1">
    <source>
        <dbReference type="EMBL" id="CAG7721931.1"/>
    </source>
</evidence>
<dbReference type="EMBL" id="CAJVCH010084608">
    <property type="protein sequence ID" value="CAG7721931.1"/>
    <property type="molecule type" value="Genomic_DNA"/>
</dbReference>
<dbReference type="OrthoDB" id="10072349at2759"/>
<accession>A0A8J2JKX4</accession>
<gene>
    <name evidence="1" type="ORF">AFUS01_LOCUS11116</name>
</gene>
<sequence length="655" mass="74950">MLPQMKRMPKYFHNLKRNVENHIKSFSHKNAAYKFNPQIYPFDANSVKQEQNSGRVLGRNAFKAVEERLRFTLDEPLPSTLQKRPFAVVADKVTPQGDTLQIVGLIYVQNGKLRPIQLDCRPVSTDLSGTGTAQKLLYSLTRYFTPEELRSRCIGYAFDGQYFHLKVPEHIMNLLNVPAADRDFYSFVHDPVHVIELAGKDARNQRGVGLKIGIPWIHNIVSTITRVSSKCKWGSGWSELKEILEDMKKLVSAANDEKKLRLLRFKRWSDTRFSTYIIDVLESFRNNYPIIHQKLGGSPDLLKSISHATFPMELCSLIDIYNVIGEVSRQVQATYMFPWQVDDAIVNLNDRLRLMEVDMQNTETLPVSWPKFSSCASEILQTSTYPDKILTTNSHVRYASRSQANNSYSASEAADRVLAVRTLSAEHVRAFVENLERRRNNFRPPIFASTRECFAMSDIWSRQNVNAPPSFSDLVATSQRVGLTLEDMESQYRIIAQQVLMECDRLGYNADFHRNRQEETDFYGQILSSSTAQHNFPDVANLLAASVTRTSSESVTESMSSMLKTILRGSEALGLARQRQELFLNWNAPPNNQNAAHINDEALDSRFGGPYWHTHRRAPKRKLKPWKKSKTTERLNDLQGHVSVPGRIRKLFCLE</sequence>
<dbReference type="AlphaFoldDB" id="A0A8J2JKX4"/>
<dbReference type="Proteomes" id="UP000708208">
    <property type="component" value="Unassembled WGS sequence"/>
</dbReference>
<protein>
    <submittedName>
        <fullName evidence="1">Uncharacterized protein</fullName>
    </submittedName>
</protein>
<evidence type="ECO:0000313" key="2">
    <source>
        <dbReference type="Proteomes" id="UP000708208"/>
    </source>
</evidence>